<sequence>MRRISIRSLLLVTVVIVAGFHFAGRIVFPPYHDSLTIVTMDSTLIIDHDTVNSNSHQSLVSVEAKQQNHDLYHQREKHNPILWMAPFFDGSGFGREASTLFLSLSRSHIVAESELWAGITQPSCEHSFESASMPSADYNELLDAHNRKNVKKEGIIVVCHSLPAFWNAPGARWKSCEPCPPRGIKASVKIGRAMVESDRYHADFVRRSNNMDEIWVPSSFSLDVLVASGVNRDKLRIVPIAVNTSLFDPSKVLPLELPMGHLIYGSRGRRGDQSFLMKKSTQQAAAVVGGDALVSSLASSTSVKDEGTRKGSKNLFWIRGGGAKTIKGLPQALEGRPFIFVSTFKWETRKGWDKLVQAYLEEFSHADNVELYILAKSNGIQGTIQEKIYDFVQGSTFGEHYKSDKGRGPTLYVIDTPLSAEDYVRFYRSADCYVIPSRGEGWGMPVTEAMSMGLPVIVTGWSGTADIVNEDVGYLIKYKLVEVRACLVIEDVGYLIKYKS</sequence>
<organism evidence="1 2">
    <name type="scientific">Chlamydomonas eustigma</name>
    <dbReference type="NCBI Taxonomy" id="1157962"/>
    <lineage>
        <taxon>Eukaryota</taxon>
        <taxon>Viridiplantae</taxon>
        <taxon>Chlorophyta</taxon>
        <taxon>core chlorophytes</taxon>
        <taxon>Chlorophyceae</taxon>
        <taxon>CS clade</taxon>
        <taxon>Chlamydomonadales</taxon>
        <taxon>Chlamydomonadaceae</taxon>
        <taxon>Chlamydomonas</taxon>
    </lineage>
</organism>
<keyword evidence="2" id="KW-1185">Reference proteome</keyword>
<evidence type="ECO:0000313" key="1">
    <source>
        <dbReference type="EMBL" id="GAX74412.1"/>
    </source>
</evidence>
<dbReference type="EMBL" id="BEGY01000007">
    <property type="protein sequence ID" value="GAX74412.1"/>
    <property type="molecule type" value="Genomic_DNA"/>
</dbReference>
<proteinExistence type="predicted"/>
<dbReference type="SUPFAM" id="SSF53756">
    <property type="entry name" value="UDP-Glycosyltransferase/glycogen phosphorylase"/>
    <property type="match status" value="1"/>
</dbReference>
<evidence type="ECO:0000313" key="2">
    <source>
        <dbReference type="Proteomes" id="UP000232323"/>
    </source>
</evidence>
<gene>
    <name evidence="1" type="ORF">CEUSTIGMA_g1860.t1</name>
</gene>
<name>A0A250WUV3_9CHLO</name>
<dbReference type="PANTHER" id="PTHR46656:SF3">
    <property type="entry name" value="PUTATIVE-RELATED"/>
    <property type="match status" value="1"/>
</dbReference>
<evidence type="ECO:0008006" key="3">
    <source>
        <dbReference type="Google" id="ProtNLM"/>
    </source>
</evidence>
<dbReference type="STRING" id="1157962.A0A250WUV3"/>
<comment type="caution">
    <text evidence="1">The sequence shown here is derived from an EMBL/GenBank/DDBJ whole genome shotgun (WGS) entry which is preliminary data.</text>
</comment>
<dbReference type="Gene3D" id="3.40.50.2000">
    <property type="entry name" value="Glycogen Phosphorylase B"/>
    <property type="match status" value="1"/>
</dbReference>
<protein>
    <recommendedName>
        <fullName evidence="3">Glycosyl transferase family 1 domain-containing protein</fullName>
    </recommendedName>
</protein>
<dbReference type="OrthoDB" id="2193793at2759"/>
<accession>A0A250WUV3</accession>
<dbReference type="Proteomes" id="UP000232323">
    <property type="component" value="Unassembled WGS sequence"/>
</dbReference>
<reference evidence="1 2" key="1">
    <citation type="submission" date="2017-08" db="EMBL/GenBank/DDBJ databases">
        <title>Acidophilic green algal genome provides insights into adaptation to an acidic environment.</title>
        <authorList>
            <person name="Hirooka S."/>
            <person name="Hirose Y."/>
            <person name="Kanesaki Y."/>
            <person name="Higuchi S."/>
            <person name="Fujiwara T."/>
            <person name="Onuma R."/>
            <person name="Era A."/>
            <person name="Ohbayashi R."/>
            <person name="Uzuka A."/>
            <person name="Nozaki H."/>
            <person name="Yoshikawa H."/>
            <person name="Miyagishima S.Y."/>
        </authorList>
    </citation>
    <scope>NUCLEOTIDE SEQUENCE [LARGE SCALE GENOMIC DNA]</scope>
    <source>
        <strain evidence="1 2">NIES-2499</strain>
    </source>
</reference>
<dbReference type="AlphaFoldDB" id="A0A250WUV3"/>
<dbReference type="Pfam" id="PF13692">
    <property type="entry name" value="Glyco_trans_1_4"/>
    <property type="match status" value="1"/>
</dbReference>
<dbReference type="PANTHER" id="PTHR46656">
    <property type="entry name" value="PUTATIVE-RELATED"/>
    <property type="match status" value="1"/>
</dbReference>